<dbReference type="PANTHER" id="PTHR11953">
    <property type="entry name" value="EXOSOME COMPLEX COMPONENT"/>
    <property type="match status" value="1"/>
</dbReference>
<dbReference type="Proteomes" id="UP001233271">
    <property type="component" value="Chromosome 1"/>
</dbReference>
<dbReference type="GO" id="GO:0006364">
    <property type="term" value="P:rRNA processing"/>
    <property type="evidence" value="ECO:0007669"/>
    <property type="project" value="UniProtKB-KW"/>
</dbReference>
<dbReference type="KEGG" id="ccac:CcaHIS019_0112190"/>
<dbReference type="InterPro" id="IPR020568">
    <property type="entry name" value="Ribosomal_Su5_D2-typ_SF"/>
</dbReference>
<dbReference type="GO" id="GO:0000177">
    <property type="term" value="C:cytoplasmic exosome (RNase complex)"/>
    <property type="evidence" value="ECO:0007669"/>
    <property type="project" value="TreeGrafter"/>
</dbReference>
<dbReference type="RefSeq" id="XP_060453767.1">
    <property type="nucleotide sequence ID" value="XM_060596811.1"/>
</dbReference>
<gene>
    <name evidence="6" type="ORF">CcaverHIS019_0112190</name>
</gene>
<dbReference type="EMBL" id="AP028212">
    <property type="protein sequence ID" value="BEI88501.1"/>
    <property type="molecule type" value="Genomic_DNA"/>
</dbReference>
<dbReference type="InterPro" id="IPR036345">
    <property type="entry name" value="ExoRNase_PH_dom2_sf"/>
</dbReference>
<keyword evidence="2" id="KW-0698">rRNA processing</keyword>
<dbReference type="GeneID" id="85492372"/>
<feature type="domain" description="Exoribonuclease phosphorolytic" evidence="5">
    <location>
        <begin position="171"/>
        <end position="249"/>
    </location>
</feature>
<evidence type="ECO:0000259" key="5">
    <source>
        <dbReference type="Pfam" id="PF03725"/>
    </source>
</evidence>
<comment type="subcellular location">
    <subcellularLocation>
        <location evidence="1">Nucleus</location>
    </subcellularLocation>
</comment>
<dbReference type="GO" id="GO:0000176">
    <property type="term" value="C:nuclear exosome (RNase complex)"/>
    <property type="evidence" value="ECO:0007669"/>
    <property type="project" value="TreeGrafter"/>
</dbReference>
<dbReference type="InterPro" id="IPR027408">
    <property type="entry name" value="PNPase/RNase_PH_dom_sf"/>
</dbReference>
<keyword evidence="3" id="KW-0271">Exosome</keyword>
<sequence length="269" mass="29037">MRQDGRKNNQLRPMRAVLGELDRADGSGRFEFGPAAAALASFTGPIEVRIRDERIDGATLEVIHRPLDGIGATPSRALEDALRASFTPILALNRFPRSLVQLVVQSLIPATTQTSSPPWIEEKVTSWPPTTYPPSNGTPLSLSGGMVSRAAVFNAASLAAMHAGSVGMRAVPLAVGVALVDGEYVLDPSAEEEAAADARFGFGWAFGAGVSSAKDRMDEDEEAESLWIEAEGTFTRQQFNEARELGHRGAREVFAFVQGEFESFFERQV</sequence>
<dbReference type="GO" id="GO:0071051">
    <property type="term" value="P:poly(A)-dependent snoRNA 3'-end processing"/>
    <property type="evidence" value="ECO:0007669"/>
    <property type="project" value="TreeGrafter"/>
</dbReference>
<keyword evidence="7" id="KW-1185">Reference proteome</keyword>
<evidence type="ECO:0000256" key="1">
    <source>
        <dbReference type="ARBA" id="ARBA00004123"/>
    </source>
</evidence>
<dbReference type="SUPFAM" id="SSF55666">
    <property type="entry name" value="Ribonuclease PH domain 2-like"/>
    <property type="match status" value="1"/>
</dbReference>
<dbReference type="GO" id="GO:0016075">
    <property type="term" value="P:rRNA catabolic process"/>
    <property type="evidence" value="ECO:0007669"/>
    <property type="project" value="TreeGrafter"/>
</dbReference>
<dbReference type="Gene3D" id="3.30.230.70">
    <property type="entry name" value="GHMP Kinase, N-terminal domain"/>
    <property type="match status" value="1"/>
</dbReference>
<evidence type="ECO:0000313" key="7">
    <source>
        <dbReference type="Proteomes" id="UP001233271"/>
    </source>
</evidence>
<keyword evidence="4" id="KW-0539">Nucleus</keyword>
<dbReference type="GO" id="GO:0003723">
    <property type="term" value="F:RNA binding"/>
    <property type="evidence" value="ECO:0007669"/>
    <property type="project" value="TreeGrafter"/>
</dbReference>
<proteinExistence type="predicted"/>
<evidence type="ECO:0000256" key="4">
    <source>
        <dbReference type="ARBA" id="ARBA00023242"/>
    </source>
</evidence>
<reference evidence="6" key="1">
    <citation type="journal article" date="2023" name="BMC Genomics">
        <title>Chromosome-level genome assemblies of Cutaneotrichosporon spp. (Trichosporonales, Basidiomycota) reveal imbalanced evolution between nucleotide sequences and chromosome synteny.</title>
        <authorList>
            <person name="Kobayashi Y."/>
            <person name="Kayamori A."/>
            <person name="Aoki K."/>
            <person name="Shiwa Y."/>
            <person name="Matsutani M."/>
            <person name="Fujita N."/>
            <person name="Sugita T."/>
            <person name="Iwasaki W."/>
            <person name="Tanaka N."/>
            <person name="Takashima M."/>
        </authorList>
    </citation>
    <scope>NUCLEOTIDE SEQUENCE</scope>
    <source>
        <strain evidence="6">HIS019</strain>
    </source>
</reference>
<evidence type="ECO:0000313" key="6">
    <source>
        <dbReference type="EMBL" id="BEI88501.1"/>
    </source>
</evidence>
<name>A0AA48ICR8_9TREE</name>
<protein>
    <recommendedName>
        <fullName evidence="5">Exoribonuclease phosphorolytic domain-containing protein</fullName>
    </recommendedName>
</protein>
<dbReference type="PANTHER" id="PTHR11953:SF1">
    <property type="entry name" value="EXOSOME COMPLEX COMPONENT RRP46"/>
    <property type="match status" value="1"/>
</dbReference>
<accession>A0AA48ICR8</accession>
<evidence type="ECO:0000256" key="2">
    <source>
        <dbReference type="ARBA" id="ARBA00022552"/>
    </source>
</evidence>
<dbReference type="InterPro" id="IPR050080">
    <property type="entry name" value="RNase_PH"/>
</dbReference>
<dbReference type="GO" id="GO:0071028">
    <property type="term" value="P:nuclear mRNA surveillance"/>
    <property type="evidence" value="ECO:0007669"/>
    <property type="project" value="TreeGrafter"/>
</dbReference>
<dbReference type="Pfam" id="PF03725">
    <property type="entry name" value="RNase_PH_C"/>
    <property type="match status" value="1"/>
</dbReference>
<dbReference type="InterPro" id="IPR015847">
    <property type="entry name" value="ExoRNase_PH_dom2"/>
</dbReference>
<dbReference type="AlphaFoldDB" id="A0AA48ICR8"/>
<organism evidence="6 7">
    <name type="scientific">Cutaneotrichosporon cavernicola</name>
    <dbReference type="NCBI Taxonomy" id="279322"/>
    <lineage>
        <taxon>Eukaryota</taxon>
        <taxon>Fungi</taxon>
        <taxon>Dikarya</taxon>
        <taxon>Basidiomycota</taxon>
        <taxon>Agaricomycotina</taxon>
        <taxon>Tremellomycetes</taxon>
        <taxon>Trichosporonales</taxon>
        <taxon>Trichosporonaceae</taxon>
        <taxon>Cutaneotrichosporon</taxon>
    </lineage>
</organism>
<dbReference type="GO" id="GO:0005730">
    <property type="term" value="C:nucleolus"/>
    <property type="evidence" value="ECO:0007669"/>
    <property type="project" value="TreeGrafter"/>
</dbReference>
<dbReference type="SUPFAM" id="SSF54211">
    <property type="entry name" value="Ribosomal protein S5 domain 2-like"/>
    <property type="match status" value="1"/>
</dbReference>
<evidence type="ECO:0000256" key="3">
    <source>
        <dbReference type="ARBA" id="ARBA00022835"/>
    </source>
</evidence>
<dbReference type="GO" id="GO:0034475">
    <property type="term" value="P:U4 snRNA 3'-end processing"/>
    <property type="evidence" value="ECO:0007669"/>
    <property type="project" value="TreeGrafter"/>
</dbReference>